<evidence type="ECO:0000256" key="8">
    <source>
        <dbReference type="ARBA" id="ARBA00023319"/>
    </source>
</evidence>
<dbReference type="InterPro" id="IPR013783">
    <property type="entry name" value="Ig-like_fold"/>
</dbReference>
<reference evidence="10 11" key="1">
    <citation type="submission" date="2024-07" db="EMBL/GenBank/DDBJ databases">
        <title>Chromosome-level genome assembly of the water stick insect Ranatra chinensis (Heteroptera: Nepidae).</title>
        <authorList>
            <person name="Liu X."/>
        </authorList>
    </citation>
    <scope>NUCLEOTIDE SEQUENCE [LARGE SCALE GENOMIC DNA]</scope>
    <source>
        <strain evidence="10">Cailab_2021Rc</strain>
        <tissue evidence="10">Muscle</tissue>
    </source>
</reference>
<dbReference type="InterPro" id="IPR003598">
    <property type="entry name" value="Ig_sub2"/>
</dbReference>
<dbReference type="Gene3D" id="2.60.40.10">
    <property type="entry name" value="Immunoglobulins"/>
    <property type="match status" value="1"/>
</dbReference>
<dbReference type="SUPFAM" id="SSF48726">
    <property type="entry name" value="Immunoglobulin"/>
    <property type="match status" value="1"/>
</dbReference>
<dbReference type="InterPro" id="IPR003599">
    <property type="entry name" value="Ig_sub"/>
</dbReference>
<keyword evidence="5" id="KW-0472">Membrane</keyword>
<keyword evidence="3" id="KW-0732">Signal</keyword>
<comment type="subcellular location">
    <subcellularLocation>
        <location evidence="1">Cell membrane</location>
    </subcellularLocation>
</comment>
<dbReference type="Pfam" id="PF13927">
    <property type="entry name" value="Ig_3"/>
    <property type="match status" value="1"/>
</dbReference>
<dbReference type="EMBL" id="JBFDAA010000011">
    <property type="protein sequence ID" value="KAL1124061.1"/>
    <property type="molecule type" value="Genomic_DNA"/>
</dbReference>
<evidence type="ECO:0000313" key="10">
    <source>
        <dbReference type="EMBL" id="KAL1124061.1"/>
    </source>
</evidence>
<feature type="domain" description="Ig-like" evidence="9">
    <location>
        <begin position="1"/>
        <end position="79"/>
    </location>
</feature>
<dbReference type="InterPro" id="IPR051170">
    <property type="entry name" value="Neural/epithelial_adhesion"/>
</dbReference>
<accession>A0ABD0Y9Q0</accession>
<evidence type="ECO:0000256" key="4">
    <source>
        <dbReference type="ARBA" id="ARBA00022737"/>
    </source>
</evidence>
<evidence type="ECO:0000256" key="1">
    <source>
        <dbReference type="ARBA" id="ARBA00004236"/>
    </source>
</evidence>
<dbReference type="Proteomes" id="UP001558652">
    <property type="component" value="Unassembled WGS sequence"/>
</dbReference>
<organism evidence="10 11">
    <name type="scientific">Ranatra chinensis</name>
    <dbReference type="NCBI Taxonomy" id="642074"/>
    <lineage>
        <taxon>Eukaryota</taxon>
        <taxon>Metazoa</taxon>
        <taxon>Ecdysozoa</taxon>
        <taxon>Arthropoda</taxon>
        <taxon>Hexapoda</taxon>
        <taxon>Insecta</taxon>
        <taxon>Pterygota</taxon>
        <taxon>Neoptera</taxon>
        <taxon>Paraneoptera</taxon>
        <taxon>Hemiptera</taxon>
        <taxon>Heteroptera</taxon>
        <taxon>Panheteroptera</taxon>
        <taxon>Nepomorpha</taxon>
        <taxon>Nepidae</taxon>
        <taxon>Ranatrinae</taxon>
        <taxon>Ranatra</taxon>
    </lineage>
</organism>
<evidence type="ECO:0000259" key="9">
    <source>
        <dbReference type="PROSITE" id="PS50835"/>
    </source>
</evidence>
<proteinExistence type="predicted"/>
<dbReference type="AlphaFoldDB" id="A0ABD0Y9Q0"/>
<protein>
    <recommendedName>
        <fullName evidence="9">Ig-like domain-containing protein</fullName>
    </recommendedName>
</protein>
<dbReference type="SMART" id="SM00408">
    <property type="entry name" value="IGc2"/>
    <property type="match status" value="1"/>
</dbReference>
<dbReference type="InterPro" id="IPR007110">
    <property type="entry name" value="Ig-like_dom"/>
</dbReference>
<keyword evidence="2" id="KW-1003">Cell membrane</keyword>
<sequence>MMIPEGGSAKLVCKARGYPPPKVTWRREDGGDIIIRGLNGVKTKVTSVEGEVLTLSKVTRSEMGVYMCIAGNGVPPTVSKRLMLHVHCKQYKTNNINILHLDKYIWVLWPTEIFTSKCTLKKRSPYRYFGTK</sequence>
<dbReference type="GO" id="GO:0005886">
    <property type="term" value="C:plasma membrane"/>
    <property type="evidence" value="ECO:0007669"/>
    <property type="project" value="UniProtKB-SubCell"/>
</dbReference>
<keyword evidence="6" id="KW-1015">Disulfide bond</keyword>
<keyword evidence="8" id="KW-0393">Immunoglobulin domain</keyword>
<dbReference type="PROSITE" id="PS50835">
    <property type="entry name" value="IG_LIKE"/>
    <property type="match status" value="1"/>
</dbReference>
<evidence type="ECO:0000256" key="3">
    <source>
        <dbReference type="ARBA" id="ARBA00022729"/>
    </source>
</evidence>
<keyword evidence="4" id="KW-0677">Repeat</keyword>
<keyword evidence="7" id="KW-0325">Glycoprotein</keyword>
<gene>
    <name evidence="10" type="ORF">AAG570_001831</name>
</gene>
<comment type="caution">
    <text evidence="10">The sequence shown here is derived from an EMBL/GenBank/DDBJ whole genome shotgun (WGS) entry which is preliminary data.</text>
</comment>
<evidence type="ECO:0000256" key="6">
    <source>
        <dbReference type="ARBA" id="ARBA00023157"/>
    </source>
</evidence>
<dbReference type="PANTHER" id="PTHR12231">
    <property type="entry name" value="CTX-RELATED TYPE I TRANSMEMBRANE PROTEIN"/>
    <property type="match status" value="1"/>
</dbReference>
<evidence type="ECO:0000256" key="7">
    <source>
        <dbReference type="ARBA" id="ARBA00023180"/>
    </source>
</evidence>
<evidence type="ECO:0000256" key="2">
    <source>
        <dbReference type="ARBA" id="ARBA00022475"/>
    </source>
</evidence>
<dbReference type="FunFam" id="2.60.40.10:FF:000328">
    <property type="entry name" value="CLUMA_CG000981, isoform A"/>
    <property type="match status" value="1"/>
</dbReference>
<dbReference type="PANTHER" id="PTHR12231:SF253">
    <property type="entry name" value="DPR-INTERACTING PROTEIN ETA, ISOFORM B-RELATED"/>
    <property type="match status" value="1"/>
</dbReference>
<keyword evidence="11" id="KW-1185">Reference proteome</keyword>
<dbReference type="InterPro" id="IPR036179">
    <property type="entry name" value="Ig-like_dom_sf"/>
</dbReference>
<name>A0ABD0Y9Q0_9HEMI</name>
<dbReference type="SMART" id="SM00409">
    <property type="entry name" value="IG"/>
    <property type="match status" value="1"/>
</dbReference>
<evidence type="ECO:0000256" key="5">
    <source>
        <dbReference type="ARBA" id="ARBA00023136"/>
    </source>
</evidence>
<evidence type="ECO:0000313" key="11">
    <source>
        <dbReference type="Proteomes" id="UP001558652"/>
    </source>
</evidence>